<reference evidence="1 2" key="1">
    <citation type="submission" date="2016-10" db="EMBL/GenBank/DDBJ databases">
        <authorList>
            <person name="de Groot N.N."/>
        </authorList>
    </citation>
    <scope>NUCLEOTIDE SEQUENCE [LARGE SCALE GENOMIC DNA]</scope>
    <source>
        <strain evidence="1 2">AR67</strain>
    </source>
</reference>
<evidence type="ECO:0000313" key="1">
    <source>
        <dbReference type="EMBL" id="SFD33414.1"/>
    </source>
</evidence>
<dbReference type="AlphaFoldDB" id="A0A1I1RGG3"/>
<protein>
    <recommendedName>
        <fullName evidence="3">Mu-like prophage protein Com</fullName>
    </recommendedName>
</protein>
<proteinExistence type="predicted"/>
<dbReference type="Proteomes" id="UP000182192">
    <property type="component" value="Unassembled WGS sequence"/>
</dbReference>
<dbReference type="EMBL" id="FOKQ01000066">
    <property type="protein sequence ID" value="SFD33414.1"/>
    <property type="molecule type" value="Genomic_DNA"/>
</dbReference>
<evidence type="ECO:0000313" key="2">
    <source>
        <dbReference type="Proteomes" id="UP000182192"/>
    </source>
</evidence>
<gene>
    <name evidence="1" type="ORF">SAMN02910406_03692</name>
</gene>
<accession>A0A1I1RGG3</accession>
<sequence>MTTEAMYKYLSISSMEIDAAGLNERFIKCPKCNYKVQSVYSDCTGHMNIKCPKCKRIFAINLAYFRTAKRYF</sequence>
<evidence type="ECO:0008006" key="3">
    <source>
        <dbReference type="Google" id="ProtNLM"/>
    </source>
</evidence>
<dbReference type="RefSeq" id="WP_013483859.1">
    <property type="nucleotide sequence ID" value="NZ_FOKQ01000066.1"/>
</dbReference>
<name>A0A1I1RGG3_RUMAL</name>
<organism evidence="1 2">
    <name type="scientific">Ruminococcus albus</name>
    <dbReference type="NCBI Taxonomy" id="1264"/>
    <lineage>
        <taxon>Bacteria</taxon>
        <taxon>Bacillati</taxon>
        <taxon>Bacillota</taxon>
        <taxon>Clostridia</taxon>
        <taxon>Eubacteriales</taxon>
        <taxon>Oscillospiraceae</taxon>
        <taxon>Ruminococcus</taxon>
    </lineage>
</organism>